<dbReference type="SMART" id="SM00985">
    <property type="entry name" value="UBA_e1_C"/>
    <property type="match status" value="1"/>
</dbReference>
<dbReference type="Pfam" id="PF10585">
    <property type="entry name" value="UBA_E1_SCCH"/>
    <property type="match status" value="1"/>
</dbReference>
<evidence type="ECO:0000256" key="2">
    <source>
        <dbReference type="ARBA" id="ARBA00004906"/>
    </source>
</evidence>
<organism evidence="12 13">
    <name type="scientific">Cristinia sonorae</name>
    <dbReference type="NCBI Taxonomy" id="1940300"/>
    <lineage>
        <taxon>Eukaryota</taxon>
        <taxon>Fungi</taxon>
        <taxon>Dikarya</taxon>
        <taxon>Basidiomycota</taxon>
        <taxon>Agaricomycotina</taxon>
        <taxon>Agaricomycetes</taxon>
        <taxon>Agaricomycetidae</taxon>
        <taxon>Agaricales</taxon>
        <taxon>Pleurotineae</taxon>
        <taxon>Stephanosporaceae</taxon>
        <taxon>Cristinia</taxon>
    </lineage>
</organism>
<dbReference type="FunFam" id="3.40.50.720:FF:000015">
    <property type="entry name" value="Ubiquitin-activating enzyme E1 1"/>
    <property type="match status" value="1"/>
</dbReference>
<keyword evidence="8" id="KW-0067">ATP-binding</keyword>
<dbReference type="InterPro" id="IPR042302">
    <property type="entry name" value="E1_FCCH_sf"/>
</dbReference>
<gene>
    <name evidence="12" type="ORF">BXZ70DRAFT_403238</name>
</gene>
<dbReference type="PRINTS" id="PR01849">
    <property type="entry name" value="UBIQUITINACT"/>
</dbReference>
<dbReference type="Pfam" id="PF09358">
    <property type="entry name" value="E1_UFD"/>
    <property type="match status" value="1"/>
</dbReference>
<dbReference type="InterPro" id="IPR045886">
    <property type="entry name" value="ThiF/MoeB/HesA"/>
</dbReference>
<dbReference type="Gene3D" id="3.40.50.12550">
    <property type="entry name" value="Ubiquitin-activating enzyme E1, inactive adenylation domain, subdomain 2"/>
    <property type="match status" value="1"/>
</dbReference>
<evidence type="ECO:0000313" key="12">
    <source>
        <dbReference type="EMBL" id="KAH8105927.1"/>
    </source>
</evidence>
<comment type="caution">
    <text evidence="12">The sequence shown here is derived from an EMBL/GenBank/DDBJ whole genome shotgun (WGS) entry which is preliminary data.</text>
</comment>
<keyword evidence="13" id="KW-1185">Reference proteome</keyword>
<dbReference type="GO" id="GO:0005737">
    <property type="term" value="C:cytoplasm"/>
    <property type="evidence" value="ECO:0007669"/>
    <property type="project" value="TreeGrafter"/>
</dbReference>
<dbReference type="InterPro" id="IPR035985">
    <property type="entry name" value="Ubiquitin-activating_enz"/>
</dbReference>
<dbReference type="Gene3D" id="3.50.50.80">
    <property type="entry name" value="Ubiquitin-activating enzyme E1, inactive adenylation domain, subdomain 1"/>
    <property type="match status" value="1"/>
</dbReference>
<accession>A0A8K0UX94</accession>
<dbReference type="Gene3D" id="3.10.290.60">
    <property type="entry name" value="Ubiquitin-activating enzyme E1, UFD domain"/>
    <property type="match status" value="1"/>
</dbReference>
<dbReference type="InterPro" id="IPR018965">
    <property type="entry name" value="Ub-activating_enz_E1_C"/>
</dbReference>
<name>A0A8K0UX94_9AGAR</name>
<dbReference type="FunFam" id="1.10.10.2660:FF:000001">
    <property type="entry name" value="Ubiquitin-activating enzyme E1 1"/>
    <property type="match status" value="1"/>
</dbReference>
<evidence type="ECO:0000256" key="4">
    <source>
        <dbReference type="ARBA" id="ARBA00012990"/>
    </source>
</evidence>
<evidence type="ECO:0000256" key="1">
    <source>
        <dbReference type="ARBA" id="ARBA00000488"/>
    </source>
</evidence>
<evidence type="ECO:0000313" key="13">
    <source>
        <dbReference type="Proteomes" id="UP000813824"/>
    </source>
</evidence>
<dbReference type="NCBIfam" id="TIGR01408">
    <property type="entry name" value="Ube1"/>
    <property type="match status" value="1"/>
</dbReference>
<comment type="similarity">
    <text evidence="3">Belongs to the ubiquitin-activating E1 family.</text>
</comment>
<comment type="pathway">
    <text evidence="2">Protein modification; protein ubiquitination.</text>
</comment>
<dbReference type="InterPro" id="IPR038252">
    <property type="entry name" value="UBA_E1_C_sf"/>
</dbReference>
<dbReference type="Pfam" id="PF16191">
    <property type="entry name" value="E1_4HB"/>
    <property type="match status" value="1"/>
</dbReference>
<evidence type="ECO:0000256" key="5">
    <source>
        <dbReference type="ARBA" id="ARBA00022598"/>
    </source>
</evidence>
<dbReference type="Pfam" id="PF00899">
    <property type="entry name" value="ThiF"/>
    <property type="match status" value="1"/>
</dbReference>
<dbReference type="UniPathway" id="UPA00143"/>
<dbReference type="FunFam" id="3.40.50.12550:FF:000001">
    <property type="entry name" value="Ubiquitin-activating enzyme E1 1"/>
    <property type="match status" value="1"/>
</dbReference>
<proteinExistence type="inferred from homology"/>
<dbReference type="InterPro" id="IPR042063">
    <property type="entry name" value="Ubi_acti_E1_SCCH"/>
</dbReference>
<dbReference type="InterPro" id="IPR018075">
    <property type="entry name" value="UBQ-activ_enz_E1"/>
</dbReference>
<dbReference type="GO" id="GO:0005524">
    <property type="term" value="F:ATP binding"/>
    <property type="evidence" value="ECO:0007669"/>
    <property type="project" value="UniProtKB-KW"/>
</dbReference>
<dbReference type="OrthoDB" id="10252231at2759"/>
<dbReference type="Proteomes" id="UP000813824">
    <property type="component" value="Unassembled WGS sequence"/>
</dbReference>
<dbReference type="CDD" id="cd01491">
    <property type="entry name" value="Ube1_repeat1"/>
    <property type="match status" value="1"/>
</dbReference>
<dbReference type="GO" id="GO:0006974">
    <property type="term" value="P:DNA damage response"/>
    <property type="evidence" value="ECO:0007669"/>
    <property type="project" value="TreeGrafter"/>
</dbReference>
<dbReference type="PANTHER" id="PTHR10953:SF4">
    <property type="entry name" value="UBIQUITIN-ACTIVATING ENZYME E1 C-TERMINAL DOMAIN-CONTAINING PROTEIN"/>
    <property type="match status" value="1"/>
</dbReference>
<dbReference type="InterPro" id="IPR000011">
    <property type="entry name" value="UBQ/SUMO-activ_enz_E1-like"/>
</dbReference>
<dbReference type="CDD" id="cd01490">
    <property type="entry name" value="Ube1_repeat2"/>
    <property type="match status" value="1"/>
</dbReference>
<dbReference type="InterPro" id="IPR032420">
    <property type="entry name" value="E1_4HB"/>
</dbReference>
<dbReference type="InterPro" id="IPR000594">
    <property type="entry name" value="ThiF_NAD_FAD-bd"/>
</dbReference>
<dbReference type="Gene3D" id="2.40.30.180">
    <property type="entry name" value="Ubiquitin-activating enzyme E1, FCCH domain"/>
    <property type="match status" value="1"/>
</dbReference>
<dbReference type="Gene3D" id="3.40.50.720">
    <property type="entry name" value="NAD(P)-binding Rossmann-like Domain"/>
    <property type="match status" value="1"/>
</dbReference>
<dbReference type="InterPro" id="IPR019572">
    <property type="entry name" value="UBA_E1_SCCH"/>
</dbReference>
<dbReference type="InterPro" id="IPR032418">
    <property type="entry name" value="E1_FCCH"/>
</dbReference>
<comment type="catalytic activity">
    <reaction evidence="1">
        <text>ATP + ubiquitin + [E1 ubiquitin-activating enzyme]-L-cysteine = AMP + diphosphate + S-ubiquitinyl-[E1 ubiquitin-activating enzyme]-L-cysteine.</text>
        <dbReference type="EC" id="6.2.1.45"/>
    </reaction>
</comment>
<feature type="domain" description="Ubiquitin-activating enzyme E1 C-terminal" evidence="11">
    <location>
        <begin position="884"/>
        <end position="1009"/>
    </location>
</feature>
<dbReference type="GO" id="GO:0004839">
    <property type="term" value="F:ubiquitin activating enzyme activity"/>
    <property type="evidence" value="ECO:0007669"/>
    <property type="project" value="UniProtKB-EC"/>
</dbReference>
<dbReference type="FunFam" id="2.40.30.180:FF:000001">
    <property type="entry name" value="ubiquitin-like modifier-activating enzyme 1"/>
    <property type="match status" value="1"/>
</dbReference>
<evidence type="ECO:0000259" key="11">
    <source>
        <dbReference type="SMART" id="SM00985"/>
    </source>
</evidence>
<dbReference type="PANTHER" id="PTHR10953">
    <property type="entry name" value="UBIQUITIN-ACTIVATING ENZYME E1"/>
    <property type="match status" value="1"/>
</dbReference>
<dbReference type="EC" id="6.2.1.45" evidence="4"/>
<sequence length="1013" mass="111796">MSASNLPSAMDVDEAAIDEGLYSRQLYVLGHEAMKRMAASNVLIVGLKGLGCEIAKNVILAGVKSVTVYDPEPVEVSDLSTQFFLRAEDVGKSRAEAAVPRLAELNAYVPVRNLGGVAGQEITVELIQGFQAVVLCGVPLSKQIEINDWTHANGVHFIAAETRGLFGSVFNDFGPKFTCVDPTGEQPLTGMIVSVEKDSEGLVTCLDETRHGLEDGDFVTFTEVQGMSELNGCEPRKISVKGPYTFTIGDTSNLSDYVRGGIFTQVKMPKIIEFKSLRESLSSPEFFITDFAKFDRPATLHAGFQALSEFKAKEQRLPRPRNPADAATIVALAKKIDADADEKIVTELAYQAAGDVSPVVAVIGGFVAQEVLKACSAKFHPMVQNLYFDSLESLPTSLPSEDDCQPIGSRYDGQIAVFGKTFQEKIGNHRQFLVGSGAIGCEMLKNWSMMGLASGPNGKIHVTDLDTIEKSNLNRQFLFRAKDLGKFKAEVAAVAVAAMNPDLVGKIDSKQEPVGPDTENVYDQAFFDGIDGVTNALDNVKARQYMDQRCVFFLKPLLESGTLGTKGNTQVVIPHLTESYSSSQDPPEKETPSCTVKNFPNAIQHTIEWSRSEFDNLFVKPAQAVNAYLSEPNYLENNLKYSGQQKEQIEQIVSYLVKDKPLTFEECIIWARLQFEEKYNNAIRQLLYSLPKDGVTSTGQPFWSGPKRAPDPLTFDPNDPTHLAYIIAAANLHAYNYGLRGETNPAIFKKVAESVLVPEFTPRSGVKVQINENEPVQNDGGASDGADWTESAKKLPPPSSLAGFRLNPVEFEKDDDTNHHIDFITAASNLRAMNYSITPADRHTTKQIAGKIIPAIATTTSLVTGLVCLELYKVIDGKNKLEEYKNGFVNLALPFFGFSEPIAAKKNKYATTEWTLWDRFEFKNDPTLKEFIGWFKKEHKLDVSMVSQGVSMLWSSFVGKKKSEERLPMKFSKLVEHVSKKPLPPHTKHLIVEIMASDEDDEDVEVPFIVVRI</sequence>
<dbReference type="Gene3D" id="1.10.10.2660">
    <property type="entry name" value="Ubiquitin-activating enzyme E1, SCCH domain"/>
    <property type="match status" value="1"/>
</dbReference>
<reference evidence="12" key="1">
    <citation type="journal article" date="2021" name="New Phytol.">
        <title>Evolutionary innovations through gain and loss of genes in the ectomycorrhizal Boletales.</title>
        <authorList>
            <person name="Wu G."/>
            <person name="Miyauchi S."/>
            <person name="Morin E."/>
            <person name="Kuo A."/>
            <person name="Drula E."/>
            <person name="Varga T."/>
            <person name="Kohler A."/>
            <person name="Feng B."/>
            <person name="Cao Y."/>
            <person name="Lipzen A."/>
            <person name="Daum C."/>
            <person name="Hundley H."/>
            <person name="Pangilinan J."/>
            <person name="Johnson J."/>
            <person name="Barry K."/>
            <person name="LaButti K."/>
            <person name="Ng V."/>
            <person name="Ahrendt S."/>
            <person name="Min B."/>
            <person name="Choi I.G."/>
            <person name="Park H."/>
            <person name="Plett J.M."/>
            <person name="Magnuson J."/>
            <person name="Spatafora J.W."/>
            <person name="Nagy L.G."/>
            <person name="Henrissat B."/>
            <person name="Grigoriev I.V."/>
            <person name="Yang Z.L."/>
            <person name="Xu J."/>
            <person name="Martin F.M."/>
        </authorList>
    </citation>
    <scope>NUCLEOTIDE SEQUENCE</scope>
    <source>
        <strain evidence="12">KKN 215</strain>
    </source>
</reference>
<evidence type="ECO:0000256" key="6">
    <source>
        <dbReference type="ARBA" id="ARBA00022741"/>
    </source>
</evidence>
<dbReference type="InterPro" id="IPR042449">
    <property type="entry name" value="Ub-E1_IAD_1"/>
</dbReference>
<keyword evidence="7" id="KW-0833">Ubl conjugation pathway</keyword>
<evidence type="ECO:0000256" key="7">
    <source>
        <dbReference type="ARBA" id="ARBA00022786"/>
    </source>
</evidence>
<dbReference type="GO" id="GO:0005634">
    <property type="term" value="C:nucleus"/>
    <property type="evidence" value="ECO:0007669"/>
    <property type="project" value="TreeGrafter"/>
</dbReference>
<dbReference type="GO" id="GO:0006511">
    <property type="term" value="P:ubiquitin-dependent protein catabolic process"/>
    <property type="evidence" value="ECO:0007669"/>
    <property type="project" value="TreeGrafter"/>
</dbReference>
<protein>
    <recommendedName>
        <fullName evidence="9">Ubiquitin-activating enzyme E1 1</fullName>
        <ecNumber evidence="4">6.2.1.45</ecNumber>
    </recommendedName>
</protein>
<dbReference type="FunFam" id="3.50.50.80:FF:000001">
    <property type="entry name" value="ubiquitin-like modifier-activating enzyme 1"/>
    <property type="match status" value="1"/>
</dbReference>
<dbReference type="SUPFAM" id="SSF69572">
    <property type="entry name" value="Activating enzymes of the ubiquitin-like proteins"/>
    <property type="match status" value="2"/>
</dbReference>
<dbReference type="Pfam" id="PF16190">
    <property type="entry name" value="E1_FCCH"/>
    <property type="match status" value="1"/>
</dbReference>
<feature type="region of interest" description="Disordered" evidence="10">
    <location>
        <begin position="772"/>
        <end position="796"/>
    </location>
</feature>
<evidence type="ECO:0000256" key="3">
    <source>
        <dbReference type="ARBA" id="ARBA00005673"/>
    </source>
</evidence>
<evidence type="ECO:0000256" key="9">
    <source>
        <dbReference type="ARBA" id="ARBA00073786"/>
    </source>
</evidence>
<evidence type="ECO:0000256" key="8">
    <source>
        <dbReference type="ARBA" id="ARBA00022840"/>
    </source>
</evidence>
<keyword evidence="5" id="KW-0436">Ligase</keyword>
<keyword evidence="6" id="KW-0547">Nucleotide-binding</keyword>
<dbReference type="AlphaFoldDB" id="A0A8K0UX94"/>
<dbReference type="EMBL" id="JAEVFJ010000003">
    <property type="protein sequence ID" value="KAH8105927.1"/>
    <property type="molecule type" value="Genomic_DNA"/>
</dbReference>
<evidence type="ECO:0000256" key="10">
    <source>
        <dbReference type="SAM" id="MobiDB-lite"/>
    </source>
</evidence>
<dbReference type="FunFam" id="3.10.290.60:FF:000002">
    <property type="entry name" value="Ubiquitin-like modifier-activating enzyme 1"/>
    <property type="match status" value="1"/>
</dbReference>